<dbReference type="PANTHER" id="PTHR23282">
    <property type="entry name" value="APICAL ENDOSOMAL GLYCOPROTEIN PRECURSOR"/>
    <property type="match status" value="1"/>
</dbReference>
<reference evidence="2" key="1">
    <citation type="submission" date="2021-03" db="EMBL/GenBank/DDBJ databases">
        <authorList>
            <person name="Bekaert M."/>
        </authorList>
    </citation>
    <scope>NUCLEOTIDE SEQUENCE</scope>
</reference>
<dbReference type="GO" id="GO:0016020">
    <property type="term" value="C:membrane"/>
    <property type="evidence" value="ECO:0007669"/>
    <property type="project" value="InterPro"/>
</dbReference>
<dbReference type="Proteomes" id="UP000683360">
    <property type="component" value="Unassembled WGS sequence"/>
</dbReference>
<dbReference type="PANTHER" id="PTHR23282:SF142">
    <property type="entry name" value="MAM DOMAIN-CONTAINING PROTEIN"/>
    <property type="match status" value="1"/>
</dbReference>
<dbReference type="InterPro" id="IPR000998">
    <property type="entry name" value="MAM_dom"/>
</dbReference>
<evidence type="ECO:0000313" key="3">
    <source>
        <dbReference type="Proteomes" id="UP000683360"/>
    </source>
</evidence>
<dbReference type="AlphaFoldDB" id="A0A8S3RX35"/>
<feature type="domain" description="MAM" evidence="1">
    <location>
        <begin position="97"/>
        <end position="152"/>
    </location>
</feature>
<evidence type="ECO:0000313" key="2">
    <source>
        <dbReference type="EMBL" id="CAG2210781.1"/>
    </source>
</evidence>
<dbReference type="InterPro" id="IPR051560">
    <property type="entry name" value="MAM_domain-containing"/>
</dbReference>
<evidence type="ECO:0000259" key="1">
    <source>
        <dbReference type="PROSITE" id="PS50060"/>
    </source>
</evidence>
<sequence>MQVFVSAVPTNMACNFEFSLCHWRPVSYNNGIWKTYCPHIDVSQRSLPNTDHTTNSKITDSPYEIVIEGTVGNNNNAYIAIDDTDIRDWSCDASQPVSCNFEEDFCNFRRESEYDHPWTIINTGDTGIGRPSFDHTKKGTLHNTYGKCYLNL</sequence>
<feature type="domain" description="MAM" evidence="1">
    <location>
        <begin position="12"/>
        <end position="99"/>
    </location>
</feature>
<keyword evidence="3" id="KW-1185">Reference proteome</keyword>
<protein>
    <recommendedName>
        <fullName evidence="1">MAM domain-containing protein</fullName>
    </recommendedName>
</protein>
<proteinExistence type="predicted"/>
<name>A0A8S3RX35_MYTED</name>
<accession>A0A8S3RX35</accession>
<gene>
    <name evidence="2" type="ORF">MEDL_24830</name>
</gene>
<comment type="caution">
    <text evidence="2">The sequence shown here is derived from an EMBL/GenBank/DDBJ whole genome shotgun (WGS) entry which is preliminary data.</text>
</comment>
<organism evidence="2 3">
    <name type="scientific">Mytilus edulis</name>
    <name type="common">Blue mussel</name>
    <dbReference type="NCBI Taxonomy" id="6550"/>
    <lineage>
        <taxon>Eukaryota</taxon>
        <taxon>Metazoa</taxon>
        <taxon>Spiralia</taxon>
        <taxon>Lophotrochozoa</taxon>
        <taxon>Mollusca</taxon>
        <taxon>Bivalvia</taxon>
        <taxon>Autobranchia</taxon>
        <taxon>Pteriomorphia</taxon>
        <taxon>Mytilida</taxon>
        <taxon>Mytiloidea</taxon>
        <taxon>Mytilidae</taxon>
        <taxon>Mytilinae</taxon>
        <taxon>Mytilus</taxon>
    </lineage>
</organism>
<dbReference type="EMBL" id="CAJPWZ010001244">
    <property type="protein sequence ID" value="CAG2210781.1"/>
    <property type="molecule type" value="Genomic_DNA"/>
</dbReference>
<dbReference type="PROSITE" id="PS50060">
    <property type="entry name" value="MAM_2"/>
    <property type="match status" value="2"/>
</dbReference>
<dbReference type="Gene3D" id="2.60.120.200">
    <property type="match status" value="1"/>
</dbReference>